<keyword evidence="1" id="KW-0560">Oxidoreductase</keyword>
<dbReference type="InterPro" id="IPR037069">
    <property type="entry name" value="AcylCoA_DH/ox_N_sf"/>
</dbReference>
<dbReference type="GO" id="GO:0016712">
    <property type="term" value="F:oxidoreductase activity, acting on paired donors, with incorporation or reduction of molecular oxygen, reduced flavin or flavoprotein as one donor, and incorporation of one atom of oxygen"/>
    <property type="evidence" value="ECO:0007669"/>
    <property type="project" value="TreeGrafter"/>
</dbReference>
<dbReference type="PANTHER" id="PTHR48083:SF19">
    <property type="entry name" value="FLAVIN-DEPENDENT MONOOXYGENASE, OXYGENASE SUBUNIT HSAA"/>
    <property type="match status" value="1"/>
</dbReference>
<dbReference type="GO" id="GO:0005737">
    <property type="term" value="C:cytoplasm"/>
    <property type="evidence" value="ECO:0007669"/>
    <property type="project" value="TreeGrafter"/>
</dbReference>
<dbReference type="InterPro" id="IPR013107">
    <property type="entry name" value="Acyl-CoA_DH_C"/>
</dbReference>
<keyword evidence="3" id="KW-0503">Monooxygenase</keyword>
<evidence type="ECO:0000313" key="3">
    <source>
        <dbReference type="EMBL" id="RJF86503.1"/>
    </source>
</evidence>
<proteinExistence type="predicted"/>
<dbReference type="Proteomes" id="UP000284605">
    <property type="component" value="Unassembled WGS sequence"/>
</dbReference>
<dbReference type="GO" id="GO:0033539">
    <property type="term" value="P:fatty acid beta-oxidation using acyl-CoA dehydrogenase"/>
    <property type="evidence" value="ECO:0007669"/>
    <property type="project" value="TreeGrafter"/>
</dbReference>
<dbReference type="GO" id="GO:0003995">
    <property type="term" value="F:acyl-CoA dehydrogenase activity"/>
    <property type="evidence" value="ECO:0007669"/>
    <property type="project" value="TreeGrafter"/>
</dbReference>
<dbReference type="OrthoDB" id="7316074at2"/>
<reference evidence="3 4" key="1">
    <citation type="submission" date="2018-09" db="EMBL/GenBank/DDBJ databases">
        <authorList>
            <person name="Zhu H."/>
        </authorList>
    </citation>
    <scope>NUCLEOTIDE SEQUENCE [LARGE SCALE GENOMIC DNA]</scope>
    <source>
        <strain evidence="3 4">K1W22B-8</strain>
    </source>
</reference>
<dbReference type="InterPro" id="IPR036250">
    <property type="entry name" value="AcylCo_DH-like_C"/>
</dbReference>
<dbReference type="Gene3D" id="1.10.540.10">
    <property type="entry name" value="Acyl-CoA dehydrogenase/oxidase, N-terminal domain"/>
    <property type="match status" value="1"/>
</dbReference>
<dbReference type="EMBL" id="QYUK01000011">
    <property type="protein sequence ID" value="RJF86503.1"/>
    <property type="molecule type" value="Genomic_DNA"/>
</dbReference>
<dbReference type="Gene3D" id="1.20.140.10">
    <property type="entry name" value="Butyryl-CoA Dehydrogenase, subunit A, domain 3"/>
    <property type="match status" value="1"/>
</dbReference>
<keyword evidence="4" id="KW-1185">Reference proteome</keyword>
<name>A0A418W921_9PROT</name>
<protein>
    <submittedName>
        <fullName evidence="3">Flavin-dependent monooxygenase</fullName>
    </submittedName>
</protein>
<dbReference type="PANTHER" id="PTHR48083">
    <property type="entry name" value="MEDIUM-CHAIN SPECIFIC ACYL-COA DEHYDROGENASE, MITOCHONDRIAL-RELATED"/>
    <property type="match status" value="1"/>
</dbReference>
<gene>
    <name evidence="3" type="ORF">D3874_05245</name>
</gene>
<dbReference type="GO" id="GO:0050660">
    <property type="term" value="F:flavin adenine dinucleotide binding"/>
    <property type="evidence" value="ECO:0007669"/>
    <property type="project" value="InterPro"/>
</dbReference>
<evidence type="ECO:0000313" key="4">
    <source>
        <dbReference type="Proteomes" id="UP000284605"/>
    </source>
</evidence>
<dbReference type="SUPFAM" id="SSF47203">
    <property type="entry name" value="Acyl-CoA dehydrogenase C-terminal domain-like"/>
    <property type="match status" value="1"/>
</dbReference>
<dbReference type="InterPro" id="IPR046373">
    <property type="entry name" value="Acyl-CoA_Oxase/DH_mid-dom_sf"/>
</dbReference>
<comment type="caution">
    <text evidence="3">The sequence shown here is derived from an EMBL/GenBank/DDBJ whole genome shotgun (WGS) entry which is preliminary data.</text>
</comment>
<evidence type="ECO:0000259" key="2">
    <source>
        <dbReference type="Pfam" id="PF08028"/>
    </source>
</evidence>
<dbReference type="PIRSF" id="PIRSF016578">
    <property type="entry name" value="HsaA"/>
    <property type="match status" value="1"/>
</dbReference>
<evidence type="ECO:0000256" key="1">
    <source>
        <dbReference type="ARBA" id="ARBA00023002"/>
    </source>
</evidence>
<dbReference type="RefSeq" id="WP_119782138.1">
    <property type="nucleotide sequence ID" value="NZ_QYUK01000011.1"/>
</dbReference>
<dbReference type="InterPro" id="IPR050741">
    <property type="entry name" value="Acyl-CoA_dehydrogenase"/>
</dbReference>
<dbReference type="SUPFAM" id="SSF56645">
    <property type="entry name" value="Acyl-CoA dehydrogenase NM domain-like"/>
    <property type="match status" value="1"/>
</dbReference>
<dbReference type="Pfam" id="PF08028">
    <property type="entry name" value="Acyl-CoA_dh_2"/>
    <property type="match status" value="1"/>
</dbReference>
<dbReference type="Gene3D" id="2.40.110.10">
    <property type="entry name" value="Butyryl-CoA Dehydrogenase, subunit A, domain 2"/>
    <property type="match status" value="1"/>
</dbReference>
<dbReference type="InterPro" id="IPR009100">
    <property type="entry name" value="AcylCoA_DH/oxidase_NM_dom_sf"/>
</dbReference>
<organism evidence="3 4">
    <name type="scientific">Oleomonas cavernae</name>
    <dbReference type="NCBI Taxonomy" id="2320859"/>
    <lineage>
        <taxon>Bacteria</taxon>
        <taxon>Pseudomonadati</taxon>
        <taxon>Pseudomonadota</taxon>
        <taxon>Alphaproteobacteria</taxon>
        <taxon>Acetobacterales</taxon>
        <taxon>Acetobacteraceae</taxon>
        <taxon>Oleomonas</taxon>
    </lineage>
</organism>
<dbReference type="AlphaFoldDB" id="A0A418W921"/>
<feature type="domain" description="Acyl-CoA dehydrogenase C-terminal" evidence="2">
    <location>
        <begin position="247"/>
        <end position="375"/>
    </location>
</feature>
<sequence length="397" mass="43711">MDGAVEFDTSIPSEDEIRARARALVPFLREQAAEAERARRLPAATIAALQAAGLFRVLQPRRWGGYEMHPNVFYDVLMTLGEGDMSAAWCYGVIGCHPWQLALFDDKAAQDVWGEDTSVLVSSTYMLQGNAQPVDGGYIFNGRWRFSSGCEHCQWIFLGGEVEPGSGNMDMRTFLLPRADYQIVDTWDTLGLKGTGSHDIVVKDAFVPEHRTHKFMDGMMCDSPGNAVNTHPLFRMPHPQVFIRAVSTASIGALQAMLNAFLDYGAKRTTVTGSRTAEDASAQLACAEAASAIDTMKLVLHRNMDTMYRQACAGEFVLLPDRLRYRFQSADVPERCANLALRLFKAGGGAAVFNRLPFARILADIHTGKAHAANQVDSIGRNWGGVMLGLENTDLWI</sequence>
<accession>A0A418W921</accession>